<dbReference type="EMBL" id="FUYA01000008">
    <property type="protein sequence ID" value="SKA77589.1"/>
    <property type="molecule type" value="Genomic_DNA"/>
</dbReference>
<evidence type="ECO:0000256" key="3">
    <source>
        <dbReference type="ARBA" id="ARBA00022840"/>
    </source>
</evidence>
<evidence type="ECO:0000313" key="6">
    <source>
        <dbReference type="Proteomes" id="UP000189733"/>
    </source>
</evidence>
<sequence length="224" mass="25087">MKENIQFRFEDVSFAFPESHPTLLHASLELERGSFVLIGGPSGSGKSTMLRLFNRLLEPQYGAIYYEGKALGEYSPTTLRREVVTVGQIPALVPGTVRDNLLLPFAFRANSGLAKPDDAKLLHWMERLLLRGVKLTDKASSLSVGQRQRLCLIRTLLLEPKVMLMDEPTSALDPESRQIVEKTAEGLCREQGTTVVMVTHLLFELEKIRPMLLHLEGGKLECRS</sequence>
<keyword evidence="6" id="KW-1185">Reference proteome</keyword>
<feature type="domain" description="ABC transporter" evidence="4">
    <location>
        <begin position="7"/>
        <end position="224"/>
    </location>
</feature>
<gene>
    <name evidence="5" type="ORF">SAMN02745702_02366</name>
</gene>
<dbReference type="GO" id="GO:0005524">
    <property type="term" value="F:ATP binding"/>
    <property type="evidence" value="ECO:0007669"/>
    <property type="project" value="UniProtKB-KW"/>
</dbReference>
<reference evidence="5 6" key="1">
    <citation type="submission" date="2017-02" db="EMBL/GenBank/DDBJ databases">
        <authorList>
            <person name="Peterson S.W."/>
        </authorList>
    </citation>
    <scope>NUCLEOTIDE SEQUENCE [LARGE SCALE GENOMIC DNA]</scope>
    <source>
        <strain evidence="5 6">DSM 18034</strain>
    </source>
</reference>
<dbReference type="AlphaFoldDB" id="A0A1T4WK81"/>
<keyword evidence="2" id="KW-0547">Nucleotide-binding</keyword>
<dbReference type="PROSITE" id="PS50893">
    <property type="entry name" value="ABC_TRANSPORTER_2"/>
    <property type="match status" value="1"/>
</dbReference>
<dbReference type="InterPro" id="IPR027417">
    <property type="entry name" value="P-loop_NTPase"/>
</dbReference>
<evidence type="ECO:0000256" key="2">
    <source>
        <dbReference type="ARBA" id="ARBA00022741"/>
    </source>
</evidence>
<dbReference type="PANTHER" id="PTHR43423:SF1">
    <property type="entry name" value="ABC TRANSPORTER I FAMILY MEMBER 17"/>
    <property type="match status" value="1"/>
</dbReference>
<dbReference type="InterPro" id="IPR003593">
    <property type="entry name" value="AAA+_ATPase"/>
</dbReference>
<proteinExistence type="predicted"/>
<protein>
    <submittedName>
        <fullName evidence="5">Putative ABC transport system ATP-binding protein</fullName>
    </submittedName>
</protein>
<keyword evidence="3 5" id="KW-0067">ATP-binding</keyword>
<dbReference type="GO" id="GO:0016887">
    <property type="term" value="F:ATP hydrolysis activity"/>
    <property type="evidence" value="ECO:0007669"/>
    <property type="project" value="InterPro"/>
</dbReference>
<evidence type="ECO:0000256" key="1">
    <source>
        <dbReference type="ARBA" id="ARBA00022448"/>
    </source>
</evidence>
<keyword evidence="1" id="KW-0813">Transport</keyword>
<dbReference type="Proteomes" id="UP000189733">
    <property type="component" value="Unassembled WGS sequence"/>
</dbReference>
<evidence type="ECO:0000259" key="4">
    <source>
        <dbReference type="PROSITE" id="PS50893"/>
    </source>
</evidence>
<dbReference type="Gene3D" id="3.40.50.300">
    <property type="entry name" value="P-loop containing nucleotide triphosphate hydrolases"/>
    <property type="match status" value="1"/>
</dbReference>
<organism evidence="5 6">
    <name type="scientific">Desulfobaculum bizertense DSM 18034</name>
    <dbReference type="NCBI Taxonomy" id="1121442"/>
    <lineage>
        <taxon>Bacteria</taxon>
        <taxon>Pseudomonadati</taxon>
        <taxon>Thermodesulfobacteriota</taxon>
        <taxon>Desulfovibrionia</taxon>
        <taxon>Desulfovibrionales</taxon>
        <taxon>Desulfovibrionaceae</taxon>
        <taxon>Desulfobaculum</taxon>
    </lineage>
</organism>
<dbReference type="STRING" id="1121442.SAMN02745702_02366"/>
<dbReference type="PANTHER" id="PTHR43423">
    <property type="entry name" value="ABC TRANSPORTER I FAMILY MEMBER 17"/>
    <property type="match status" value="1"/>
</dbReference>
<dbReference type="InterPro" id="IPR017871">
    <property type="entry name" value="ABC_transporter-like_CS"/>
</dbReference>
<dbReference type="PROSITE" id="PS00211">
    <property type="entry name" value="ABC_TRANSPORTER_1"/>
    <property type="match status" value="1"/>
</dbReference>
<name>A0A1T4WK81_9BACT</name>
<dbReference type="SUPFAM" id="SSF52540">
    <property type="entry name" value="P-loop containing nucleoside triphosphate hydrolases"/>
    <property type="match status" value="1"/>
</dbReference>
<dbReference type="Pfam" id="PF00005">
    <property type="entry name" value="ABC_tran"/>
    <property type="match status" value="1"/>
</dbReference>
<accession>A0A1T4WK81</accession>
<dbReference type="CDD" id="cd03228">
    <property type="entry name" value="ABCC_MRP_Like"/>
    <property type="match status" value="1"/>
</dbReference>
<dbReference type="SMART" id="SM00382">
    <property type="entry name" value="AAA"/>
    <property type="match status" value="1"/>
</dbReference>
<evidence type="ECO:0000313" key="5">
    <source>
        <dbReference type="EMBL" id="SKA77589.1"/>
    </source>
</evidence>
<dbReference type="OrthoDB" id="9809450at2"/>
<dbReference type="InterPro" id="IPR003439">
    <property type="entry name" value="ABC_transporter-like_ATP-bd"/>
</dbReference>
<dbReference type="RefSeq" id="WP_078685648.1">
    <property type="nucleotide sequence ID" value="NZ_FUYA01000008.1"/>
</dbReference>